<dbReference type="EMBL" id="CAFBOL010000037">
    <property type="protein sequence ID" value="CAB4992262.1"/>
    <property type="molecule type" value="Genomic_DNA"/>
</dbReference>
<gene>
    <name evidence="4" type="ORF">UFOPK2656_01740</name>
    <name evidence="5" type="ORF">UFOPK3099_00049</name>
    <name evidence="6" type="ORF">UFOPK3267_00070</name>
    <name evidence="7" type="ORF">UFOPK3931_01549</name>
    <name evidence="3" type="ORF">UFOPK4189_01828</name>
</gene>
<evidence type="ECO:0000313" key="6">
    <source>
        <dbReference type="EMBL" id="CAB4846049.1"/>
    </source>
</evidence>
<name>A0A6J7BPX8_9ZZZZ</name>
<dbReference type="PRINTS" id="PR00080">
    <property type="entry name" value="SDRFAMILY"/>
</dbReference>
<dbReference type="InterPro" id="IPR002347">
    <property type="entry name" value="SDR_fam"/>
</dbReference>
<dbReference type="PANTHER" id="PTHR45024:SF2">
    <property type="entry name" value="SCP2 DOMAIN-CONTAINING PROTEIN"/>
    <property type="match status" value="1"/>
</dbReference>
<dbReference type="PANTHER" id="PTHR45024">
    <property type="entry name" value="DEHYDROGENASES, SHORT CHAIN"/>
    <property type="match status" value="1"/>
</dbReference>
<dbReference type="EMBL" id="CAFAAV010000002">
    <property type="protein sequence ID" value="CAB4799862.1"/>
    <property type="molecule type" value="Genomic_DNA"/>
</dbReference>
<dbReference type="PRINTS" id="PR00081">
    <property type="entry name" value="GDHRDH"/>
</dbReference>
<evidence type="ECO:0000256" key="2">
    <source>
        <dbReference type="ARBA" id="ARBA00023002"/>
    </source>
</evidence>
<evidence type="ECO:0000313" key="7">
    <source>
        <dbReference type="EMBL" id="CAB4992262.1"/>
    </source>
</evidence>
<dbReference type="GO" id="GO:0016491">
    <property type="term" value="F:oxidoreductase activity"/>
    <property type="evidence" value="ECO:0007669"/>
    <property type="project" value="UniProtKB-KW"/>
</dbReference>
<accession>A0A6J7BPX8</accession>
<dbReference type="AlphaFoldDB" id="A0A6J7BPX8"/>
<dbReference type="EMBL" id="CAEZYF010000010">
    <property type="protein sequence ID" value="CAB4725511.1"/>
    <property type="molecule type" value="Genomic_DNA"/>
</dbReference>
<evidence type="ECO:0000313" key="3">
    <source>
        <dbReference type="EMBL" id="CAB4364061.1"/>
    </source>
</evidence>
<organism evidence="6">
    <name type="scientific">freshwater metagenome</name>
    <dbReference type="NCBI Taxonomy" id="449393"/>
    <lineage>
        <taxon>unclassified sequences</taxon>
        <taxon>metagenomes</taxon>
        <taxon>ecological metagenomes</taxon>
    </lineage>
</organism>
<protein>
    <submittedName>
        <fullName evidence="6">Unannotated protein</fullName>
    </submittedName>
</protein>
<keyword evidence="2" id="KW-0560">Oxidoreductase</keyword>
<comment type="similarity">
    <text evidence="1">Belongs to the short-chain dehydrogenases/reductases (SDR) family.</text>
</comment>
<dbReference type="Pfam" id="PF00106">
    <property type="entry name" value="adh_short"/>
    <property type="match status" value="1"/>
</dbReference>
<dbReference type="EMBL" id="CAESGF010000010">
    <property type="protein sequence ID" value="CAB4364061.1"/>
    <property type="molecule type" value="Genomic_DNA"/>
</dbReference>
<evidence type="ECO:0000313" key="5">
    <source>
        <dbReference type="EMBL" id="CAB4799862.1"/>
    </source>
</evidence>
<dbReference type="Gene3D" id="3.40.50.720">
    <property type="entry name" value="NAD(P)-binding Rossmann-like Domain"/>
    <property type="match status" value="1"/>
</dbReference>
<evidence type="ECO:0000256" key="1">
    <source>
        <dbReference type="ARBA" id="ARBA00006484"/>
    </source>
</evidence>
<reference evidence="6" key="1">
    <citation type="submission" date="2020-05" db="EMBL/GenBank/DDBJ databases">
        <authorList>
            <person name="Chiriac C."/>
            <person name="Salcher M."/>
            <person name="Ghai R."/>
            <person name="Kavagutti S V."/>
        </authorList>
    </citation>
    <scope>NUCLEOTIDE SEQUENCE</scope>
</reference>
<dbReference type="InterPro" id="IPR036291">
    <property type="entry name" value="NAD(P)-bd_dom_sf"/>
</dbReference>
<dbReference type="SUPFAM" id="SSF51735">
    <property type="entry name" value="NAD(P)-binding Rossmann-fold domains"/>
    <property type="match status" value="1"/>
</dbReference>
<sequence>MSTAQPLAGRVAVITGAGRGIGRAHALHLASLGAAVLVNDVGSSVAGVGADATPAMEVVAEIEAAGGRAAVNSDDVASFVGGERIVQAAIGAFGRIDIVVNNAGIVAAGSLATVTESDLLRLFAVHCIGSVATARAALPFMLAQGHGRIVNTVSEAALDTRFTAGVAYGGAKGAVWAATIAMAAEVAGTGVTVNAVSPGARTRMNEAMLQAAGTADALGPEHIARLVGLLVADDAGDINGAVVHAAGGALREYRVSRSGDTPLVARLLGLAPTA</sequence>
<dbReference type="InterPro" id="IPR051687">
    <property type="entry name" value="Peroxisomal_Beta-Oxidation"/>
</dbReference>
<dbReference type="EMBL" id="CAFBIY010000002">
    <property type="protein sequence ID" value="CAB4846049.1"/>
    <property type="molecule type" value="Genomic_DNA"/>
</dbReference>
<proteinExistence type="inferred from homology"/>
<evidence type="ECO:0000313" key="4">
    <source>
        <dbReference type="EMBL" id="CAB4725511.1"/>
    </source>
</evidence>